<evidence type="ECO:0000256" key="3">
    <source>
        <dbReference type="ARBA" id="ARBA00022989"/>
    </source>
</evidence>
<dbReference type="EMBL" id="JAHGAV010000019">
    <property type="protein sequence ID" value="KAG6938014.1"/>
    <property type="molecule type" value="Genomic_DNA"/>
</dbReference>
<evidence type="ECO:0000313" key="7">
    <source>
        <dbReference type="EMBL" id="KAG6938014.1"/>
    </source>
</evidence>
<dbReference type="AlphaFoldDB" id="A0A8T1TB87"/>
<name>A0A8T1TB87_CHESE</name>
<evidence type="ECO:0000256" key="4">
    <source>
        <dbReference type="ARBA" id="ARBA00023136"/>
    </source>
</evidence>
<feature type="transmembrane region" description="Helical" evidence="6">
    <location>
        <begin position="186"/>
        <end position="204"/>
    </location>
</feature>
<keyword evidence="8" id="KW-1185">Reference proteome</keyword>
<sequence length="237" mass="25898">RISQGAGIGASGPGLAEGNMAVSALQLGELALHGAAFLCGVVCASALTVTQGEFGGRCILYGSVDKNGSALALSHFSNISLCYFVAAISILIAVYCFAVLLYGIYSCCMDERQWDHTWLTVNLAVSAVILFFLLVSACILRVGMDTLCSSILQTKLVKSCQEAQHAQWFPQYNAARFYDNLYSAEAAAWVNFFFWCLLLVLLLMQRRRGAPFQLLQRNDPEWSSETDAIFGARPQRP</sequence>
<feature type="non-terminal residue" evidence="7">
    <location>
        <position position="237"/>
    </location>
</feature>
<reference evidence="7 8" key="1">
    <citation type="journal article" date="2020" name="G3 (Bethesda)">
        <title>Draft Genome of the Common Snapping Turtle, Chelydra serpentina, a Model for Phenotypic Plasticity in Reptiles.</title>
        <authorList>
            <person name="Das D."/>
            <person name="Singh S.K."/>
            <person name="Bierstedt J."/>
            <person name="Erickson A."/>
            <person name="Galli G.L.J."/>
            <person name="Crossley D.A. 2nd"/>
            <person name="Rhen T."/>
        </authorList>
    </citation>
    <scope>NUCLEOTIDE SEQUENCE [LARGE SCALE GENOMIC DNA]</scope>
    <source>
        <strain evidence="7">KW</strain>
    </source>
</reference>
<dbReference type="OrthoDB" id="8914435at2759"/>
<keyword evidence="3 6" id="KW-1133">Transmembrane helix</keyword>
<organism evidence="7 8">
    <name type="scientific">Chelydra serpentina</name>
    <name type="common">Snapping turtle</name>
    <name type="synonym">Testudo serpentina</name>
    <dbReference type="NCBI Taxonomy" id="8475"/>
    <lineage>
        <taxon>Eukaryota</taxon>
        <taxon>Metazoa</taxon>
        <taxon>Chordata</taxon>
        <taxon>Craniata</taxon>
        <taxon>Vertebrata</taxon>
        <taxon>Euteleostomi</taxon>
        <taxon>Archelosauria</taxon>
        <taxon>Testudinata</taxon>
        <taxon>Testudines</taxon>
        <taxon>Cryptodira</taxon>
        <taxon>Durocryptodira</taxon>
        <taxon>Americhelydia</taxon>
        <taxon>Chelydroidea</taxon>
        <taxon>Chelydridae</taxon>
        <taxon>Chelydra</taxon>
    </lineage>
</organism>
<evidence type="ECO:0000256" key="1">
    <source>
        <dbReference type="ARBA" id="ARBA00004141"/>
    </source>
</evidence>
<comment type="caution">
    <text evidence="7">The sequence shown here is derived from an EMBL/GenBank/DDBJ whole genome shotgun (WGS) entry which is preliminary data.</text>
</comment>
<evidence type="ECO:0000256" key="2">
    <source>
        <dbReference type="ARBA" id="ARBA00022692"/>
    </source>
</evidence>
<dbReference type="PANTHER" id="PTHR31056">
    <property type="entry name" value="TRANSMEMBRANE PROTEIN 179B"/>
    <property type="match status" value="1"/>
</dbReference>
<feature type="transmembrane region" description="Helical" evidence="6">
    <location>
        <begin position="83"/>
        <end position="105"/>
    </location>
</feature>
<comment type="similarity">
    <text evidence="5">Belongs to the TMEM179 family.</text>
</comment>
<evidence type="ECO:0000256" key="6">
    <source>
        <dbReference type="SAM" id="Phobius"/>
    </source>
</evidence>
<dbReference type="InterPro" id="IPR029776">
    <property type="entry name" value="TMEM179B"/>
</dbReference>
<dbReference type="PANTHER" id="PTHR31056:SF1">
    <property type="entry name" value="TRANSMEMBRANE PROTEIN 179B"/>
    <property type="match status" value="1"/>
</dbReference>
<dbReference type="Proteomes" id="UP000765507">
    <property type="component" value="Unassembled WGS sequence"/>
</dbReference>
<keyword evidence="2 6" id="KW-0812">Transmembrane</keyword>
<gene>
    <name evidence="7" type="primary">TMEM179B</name>
    <name evidence="7" type="ORF">G0U57_006913</name>
</gene>
<proteinExistence type="inferred from homology"/>
<accession>A0A8T1TB87</accession>
<comment type="subcellular location">
    <subcellularLocation>
        <location evidence="1">Membrane</location>
        <topology evidence="1">Multi-pass membrane protein</topology>
    </subcellularLocation>
</comment>
<dbReference type="Pfam" id="PF26158">
    <property type="entry name" value="Claudin_TMEM179-179B"/>
    <property type="match status" value="1"/>
</dbReference>
<protein>
    <submittedName>
        <fullName evidence="7">Transmembrane protein 179B</fullName>
    </submittedName>
</protein>
<dbReference type="InterPro" id="IPR059010">
    <property type="entry name" value="TMEM179-179B"/>
</dbReference>
<feature type="transmembrane region" description="Helical" evidence="6">
    <location>
        <begin position="117"/>
        <end position="142"/>
    </location>
</feature>
<keyword evidence="4 6" id="KW-0472">Membrane</keyword>
<evidence type="ECO:0000256" key="5">
    <source>
        <dbReference type="ARBA" id="ARBA00093776"/>
    </source>
</evidence>
<evidence type="ECO:0000313" key="8">
    <source>
        <dbReference type="Proteomes" id="UP000765507"/>
    </source>
</evidence>